<dbReference type="AlphaFoldDB" id="A0A317X9P1"/>
<dbReference type="GeneID" id="37109342"/>
<comment type="caution">
    <text evidence="2">The sequence shown here is derived from an EMBL/GenBank/DDBJ whole genome shotgun (WGS) entry which is preliminary data.</text>
</comment>
<accession>A0A317X9P1</accession>
<dbReference type="RefSeq" id="XP_025470051.1">
    <property type="nucleotide sequence ID" value="XM_025607199.1"/>
</dbReference>
<organism evidence="2 3">
    <name type="scientific">Aspergillus sclerotioniger CBS 115572</name>
    <dbReference type="NCBI Taxonomy" id="1450535"/>
    <lineage>
        <taxon>Eukaryota</taxon>
        <taxon>Fungi</taxon>
        <taxon>Dikarya</taxon>
        <taxon>Ascomycota</taxon>
        <taxon>Pezizomycotina</taxon>
        <taxon>Eurotiomycetes</taxon>
        <taxon>Eurotiomycetidae</taxon>
        <taxon>Eurotiales</taxon>
        <taxon>Aspergillaceae</taxon>
        <taxon>Aspergillus</taxon>
        <taxon>Aspergillus subgen. Circumdati</taxon>
    </lineage>
</organism>
<name>A0A317X9P1_9EURO</name>
<evidence type="ECO:0000256" key="1">
    <source>
        <dbReference type="SAM" id="MobiDB-lite"/>
    </source>
</evidence>
<proteinExistence type="predicted"/>
<dbReference type="Proteomes" id="UP000246702">
    <property type="component" value="Unassembled WGS sequence"/>
</dbReference>
<reference evidence="2 3" key="1">
    <citation type="submission" date="2016-12" db="EMBL/GenBank/DDBJ databases">
        <title>The genomes of Aspergillus section Nigri reveals drivers in fungal speciation.</title>
        <authorList>
            <consortium name="DOE Joint Genome Institute"/>
            <person name="Vesth T.C."/>
            <person name="Nybo J."/>
            <person name="Theobald S."/>
            <person name="Brandl J."/>
            <person name="Frisvad J.C."/>
            <person name="Nielsen K.F."/>
            <person name="Lyhne E.K."/>
            <person name="Kogle M.E."/>
            <person name="Kuo A."/>
            <person name="Riley R."/>
            <person name="Clum A."/>
            <person name="Nolan M."/>
            <person name="Lipzen A."/>
            <person name="Salamov A."/>
            <person name="Henrissat B."/>
            <person name="Wiebenga A."/>
            <person name="De Vries R.P."/>
            <person name="Grigoriev I.V."/>
            <person name="Mortensen U.H."/>
            <person name="Andersen M.R."/>
            <person name="Baker S.E."/>
        </authorList>
    </citation>
    <scope>NUCLEOTIDE SEQUENCE [LARGE SCALE GENOMIC DNA]</scope>
    <source>
        <strain evidence="2 3">CBS 115572</strain>
    </source>
</reference>
<gene>
    <name evidence="2" type="ORF">BO94DRAFT_369110</name>
</gene>
<keyword evidence="3" id="KW-1185">Reference proteome</keyword>
<evidence type="ECO:0000313" key="3">
    <source>
        <dbReference type="Proteomes" id="UP000246702"/>
    </source>
</evidence>
<dbReference type="EMBL" id="MSFK01000007">
    <property type="protein sequence ID" value="PWY93290.1"/>
    <property type="molecule type" value="Genomic_DNA"/>
</dbReference>
<protein>
    <submittedName>
        <fullName evidence="2">Uncharacterized protein</fullName>
    </submittedName>
</protein>
<sequence length="147" mass="15455">MSPAAAVAEIPCMRQSRRSPNFSSDSTSLHETQSAPIPAQGTGFPATASTGPFLVAISLYLNPLVDGVPPCWPLAIQTVHSSPSRRPIGPPSPPPANVPCQPISGSAPHLEDLSLAFPIHRQLSRSAIGQADRRNLVPSPPGPWCEL</sequence>
<feature type="region of interest" description="Disordered" evidence="1">
    <location>
        <begin position="1"/>
        <end position="43"/>
    </location>
</feature>
<evidence type="ECO:0000313" key="2">
    <source>
        <dbReference type="EMBL" id="PWY93290.1"/>
    </source>
</evidence>
<feature type="compositionally biased region" description="Polar residues" evidence="1">
    <location>
        <begin position="18"/>
        <end position="35"/>
    </location>
</feature>